<keyword evidence="2" id="KW-1185">Reference proteome</keyword>
<protein>
    <recommendedName>
        <fullName evidence="3">PEP-CTERM protein-sorting domain-containing protein</fullName>
    </recommendedName>
</protein>
<organism evidence="1 2">
    <name type="scientific">Thiorhodovibrio winogradskyi</name>
    <dbReference type="NCBI Taxonomy" id="77007"/>
    <lineage>
        <taxon>Bacteria</taxon>
        <taxon>Pseudomonadati</taxon>
        <taxon>Pseudomonadota</taxon>
        <taxon>Gammaproteobacteria</taxon>
        <taxon>Chromatiales</taxon>
        <taxon>Chromatiaceae</taxon>
        <taxon>Thiorhodovibrio</taxon>
    </lineage>
</organism>
<dbReference type="Proteomes" id="UP001432180">
    <property type="component" value="Chromosome"/>
</dbReference>
<name>A0ABZ0SCF1_9GAMM</name>
<evidence type="ECO:0008006" key="3">
    <source>
        <dbReference type="Google" id="ProtNLM"/>
    </source>
</evidence>
<accession>A0ABZ0SCF1</accession>
<evidence type="ECO:0000313" key="2">
    <source>
        <dbReference type="Proteomes" id="UP001432180"/>
    </source>
</evidence>
<proteinExistence type="predicted"/>
<gene>
    <name evidence="1" type="ORF">Thiowin_03201</name>
</gene>
<reference evidence="1 2" key="1">
    <citation type="journal article" date="2023" name="Microorganisms">
        <title>Thiorhodovibrio frisius and Trv. litoralis spp. nov., Two Novel Members from a Clade of Fastidious Purple Sulfur Bacteria That Exhibit Unique Red-Shifted Light-Harvesting Capabilities.</title>
        <authorList>
            <person name="Methner A."/>
            <person name="Kuzyk S.B."/>
            <person name="Petersen J."/>
            <person name="Bauer S."/>
            <person name="Brinkmann H."/>
            <person name="Sichau K."/>
            <person name="Wanner G."/>
            <person name="Wolf J."/>
            <person name="Neumann-Schaal M."/>
            <person name="Henke P."/>
            <person name="Tank M."/>
            <person name="Sproer C."/>
            <person name="Bunk B."/>
            <person name="Overmann J."/>
        </authorList>
    </citation>
    <scope>NUCLEOTIDE SEQUENCE [LARGE SCALE GENOMIC DNA]</scope>
    <source>
        <strain evidence="1 2">DSM 6702</strain>
    </source>
</reference>
<evidence type="ECO:0000313" key="1">
    <source>
        <dbReference type="EMBL" id="WPL18142.1"/>
    </source>
</evidence>
<sequence length="138" mass="15192">MGSTSELSYTGIGNLDFTEAGASKGFYLRLPSPIQEPMTIAFDVQGSEFERTFLDGSVGDDFFFPFMSFTDQGVFSDVIYLTMTMSSTNTGWDASIDLLETRPTPTDVPIPGTLSLLTLGLVGLRLRRRNRNEETPEA</sequence>
<dbReference type="EMBL" id="CP121472">
    <property type="protein sequence ID" value="WPL18142.1"/>
    <property type="molecule type" value="Genomic_DNA"/>
</dbReference>
<dbReference type="RefSeq" id="WP_328983923.1">
    <property type="nucleotide sequence ID" value="NZ_CP121472.1"/>
</dbReference>